<protein>
    <submittedName>
        <fullName evidence="1">Uncharacterized protein</fullName>
    </submittedName>
</protein>
<organism evidence="1 2">
    <name type="scientific">Brassica cretica</name>
    <name type="common">Mustard</name>
    <dbReference type="NCBI Taxonomy" id="69181"/>
    <lineage>
        <taxon>Eukaryota</taxon>
        <taxon>Viridiplantae</taxon>
        <taxon>Streptophyta</taxon>
        <taxon>Embryophyta</taxon>
        <taxon>Tracheophyta</taxon>
        <taxon>Spermatophyta</taxon>
        <taxon>Magnoliopsida</taxon>
        <taxon>eudicotyledons</taxon>
        <taxon>Gunneridae</taxon>
        <taxon>Pentapetalae</taxon>
        <taxon>rosids</taxon>
        <taxon>malvids</taxon>
        <taxon>Brassicales</taxon>
        <taxon>Brassicaceae</taxon>
        <taxon>Brassiceae</taxon>
        <taxon>Brassica</taxon>
    </lineage>
</organism>
<accession>A0ABQ7DAQ0</accession>
<sequence length="235" mass="26108">MRADTKSPVWLDITGQRVRERKKVVDLRVWSILKSDTPPRRPLPSNRRFSTIVTRKLCPIQSVQGQSVPLMMKWSPKNCPGAKGRSVQISLSRPIRFFMVKPRFCPSQDQSIPVQSRRSSWGGFVPVIFKDSVVAGGRTIWGIFGHIGRSPSCDVGTTGVFCLRSFLGIVCQVLCRQKVLTLSPKSGLGTGFGLVCILFPLLEARSWQEAKSNLVTVALGKDDQIAWCWTLGPPV</sequence>
<evidence type="ECO:0000313" key="2">
    <source>
        <dbReference type="Proteomes" id="UP000266723"/>
    </source>
</evidence>
<proteinExistence type="predicted"/>
<gene>
    <name evidence="1" type="ORF">DY000_02014349</name>
</gene>
<dbReference type="EMBL" id="QGKV02000759">
    <property type="protein sequence ID" value="KAF3569547.1"/>
    <property type="molecule type" value="Genomic_DNA"/>
</dbReference>
<keyword evidence="2" id="KW-1185">Reference proteome</keyword>
<name>A0ABQ7DAQ0_BRACR</name>
<dbReference type="Proteomes" id="UP000266723">
    <property type="component" value="Unassembled WGS sequence"/>
</dbReference>
<reference evidence="1 2" key="1">
    <citation type="journal article" date="2020" name="BMC Genomics">
        <title>Intraspecific diversification of the crop wild relative Brassica cretica Lam. using demographic model selection.</title>
        <authorList>
            <person name="Kioukis A."/>
            <person name="Michalopoulou V.A."/>
            <person name="Briers L."/>
            <person name="Pirintsos S."/>
            <person name="Studholme D.J."/>
            <person name="Pavlidis P."/>
            <person name="Sarris P.F."/>
        </authorList>
    </citation>
    <scope>NUCLEOTIDE SEQUENCE [LARGE SCALE GENOMIC DNA]</scope>
    <source>
        <strain evidence="2">cv. PFS-1207/04</strain>
    </source>
</reference>
<evidence type="ECO:0000313" key="1">
    <source>
        <dbReference type="EMBL" id="KAF3569547.1"/>
    </source>
</evidence>
<comment type="caution">
    <text evidence="1">The sequence shown here is derived from an EMBL/GenBank/DDBJ whole genome shotgun (WGS) entry which is preliminary data.</text>
</comment>